<dbReference type="Gene3D" id="1.10.287.1490">
    <property type="match status" value="1"/>
</dbReference>
<dbReference type="RefSeq" id="WP_233054875.1">
    <property type="nucleotide sequence ID" value="NZ_JAIMJA010000033.1"/>
</dbReference>
<name>A0ABS8WEY8_9GAMM</name>
<evidence type="ECO:0000313" key="4">
    <source>
        <dbReference type="Proteomes" id="UP001201273"/>
    </source>
</evidence>
<protein>
    <recommendedName>
        <fullName evidence="2">KfrA N-terminal DNA-binding domain-containing protein</fullName>
    </recommendedName>
</protein>
<reference evidence="3 4" key="1">
    <citation type="journal article" date="2022" name="Environ. Microbiol. Rep.">
        <title>Eco-phylogenetic analyses reveal divergent evolution of vitamin B12 metabolism in the marine bacterial family 'Psychromonadaceae'.</title>
        <authorList>
            <person name="Jin X."/>
            <person name="Yang Y."/>
            <person name="Cao H."/>
            <person name="Gao B."/>
            <person name="Zhao Z."/>
        </authorList>
    </citation>
    <scope>NUCLEOTIDE SEQUENCE [LARGE SCALE GENOMIC DNA]</scope>
    <source>
        <strain evidence="3 4">MKS20</strain>
    </source>
</reference>
<gene>
    <name evidence="3" type="ORF">K6Y31_20375</name>
</gene>
<evidence type="ECO:0000259" key="2">
    <source>
        <dbReference type="Pfam" id="PF11740"/>
    </source>
</evidence>
<keyword evidence="4" id="KW-1185">Reference proteome</keyword>
<evidence type="ECO:0000313" key="3">
    <source>
        <dbReference type="EMBL" id="MCE2597133.1"/>
    </source>
</evidence>
<sequence>MSDKLNPDTLQERVNAICNELYSQGTKVSVRLVLSMIPEVNSTSTIHKYFAKWKDELEASQKSLYDKLGFSSTFTKSFMEEISRFSVEAEQRYKNKADSAIEQRDEALDEMEKIEDKYIKQTAVLEQKLKVIAELEKELQITITKSQQNIEKERESTQAVLKELRQQLNESKASNQALIDSNESLRTEVAKAELRLEGNEKYVNEVKQQSLALIAENKAASTTIATLNKEIASQEATLKGNHQLIRNLTEQQESLRASLAQAEQSRQQTNNELVSMRKDLDVAKTHVDELKTQLNSENKQVNELKVALTEQVRTTDKTISNYESTLTGNHKLIEQLELANAAAREKIAQLEQEKDKLSDNNRQS</sequence>
<organism evidence="3 4">
    <name type="scientific">Motilimonas cestriensis</name>
    <dbReference type="NCBI Taxonomy" id="2742685"/>
    <lineage>
        <taxon>Bacteria</taxon>
        <taxon>Pseudomonadati</taxon>
        <taxon>Pseudomonadota</taxon>
        <taxon>Gammaproteobacteria</taxon>
        <taxon>Alteromonadales</taxon>
        <taxon>Alteromonadales genera incertae sedis</taxon>
        <taxon>Motilimonas</taxon>
    </lineage>
</organism>
<evidence type="ECO:0000256" key="1">
    <source>
        <dbReference type="SAM" id="Coils"/>
    </source>
</evidence>
<accession>A0ABS8WEY8</accession>
<feature type="coiled-coil region" evidence="1">
    <location>
        <begin position="245"/>
        <end position="363"/>
    </location>
</feature>
<dbReference type="Pfam" id="PF11740">
    <property type="entry name" value="KfrA_N"/>
    <property type="match status" value="1"/>
</dbReference>
<proteinExistence type="predicted"/>
<keyword evidence="1" id="KW-0175">Coiled coil</keyword>
<feature type="domain" description="KfrA N-terminal DNA-binding" evidence="2">
    <location>
        <begin position="11"/>
        <end position="128"/>
    </location>
</feature>
<feature type="coiled-coil region" evidence="1">
    <location>
        <begin position="90"/>
        <end position="195"/>
    </location>
</feature>
<comment type="caution">
    <text evidence="3">The sequence shown here is derived from an EMBL/GenBank/DDBJ whole genome shotgun (WGS) entry which is preliminary data.</text>
</comment>
<dbReference type="EMBL" id="JAIMJA010000033">
    <property type="protein sequence ID" value="MCE2597133.1"/>
    <property type="molecule type" value="Genomic_DNA"/>
</dbReference>
<dbReference type="Proteomes" id="UP001201273">
    <property type="component" value="Unassembled WGS sequence"/>
</dbReference>
<dbReference type="InterPro" id="IPR021104">
    <property type="entry name" value="KfrA_DNA-bd_N"/>
</dbReference>